<sequence length="417" mass="47297">MTFSSQIIDSLRRTRAISTFNIEKFLHYEPNNLFYQKKSDDREFIKSRLNHMKNGFLEMLEITEFASLTLASSVTQYFFGFVIIVDDKVFLYNCLDQSNETLVEVEISQYAFLFTGMVIAVKGSNPNGNKIVAQEIFEKQVVGINFIESEQTNSSIKKLKIAALSGPFNDETGEIFGSFDLSTVEADALIILGPIIKKKFAFESDFLYDTIYQGFEAKLNSWLGKSPNRKVVIIPSTDDVHTLGMYPSGGFSYFEKSKAIVVMSNPVQFKIENVLFSVSTNDLLIGINKNSLELNKDAKKSKTVTNSEKWPQNSPKIQQLATNLIYQQSFLPAFDKSHTPIALSDPKIFNIDTVSDVFLTCSKLKPFIQKLSGPFSVVNIGSQPNVKNKNVLMIDIDLQQMDYEKRFTIKFERLFKD</sequence>
<comment type="subcellular location">
    <subcellularLocation>
        <location evidence="1">Nucleus</location>
    </subcellularLocation>
</comment>
<protein>
    <recommendedName>
        <fullName evidence="3">DNA polymerase alpha subunit B</fullName>
    </recommendedName>
</protein>
<evidence type="ECO:0000256" key="4">
    <source>
        <dbReference type="ARBA" id="ARBA00022705"/>
    </source>
</evidence>
<dbReference type="InterPro" id="IPR007185">
    <property type="entry name" value="DNA_pol_a/d/e_bsu"/>
</dbReference>
<evidence type="ECO:0000259" key="6">
    <source>
        <dbReference type="Pfam" id="PF04042"/>
    </source>
</evidence>
<dbReference type="Proteomes" id="UP000051530">
    <property type="component" value="Unassembled WGS sequence"/>
</dbReference>
<evidence type="ECO:0000256" key="1">
    <source>
        <dbReference type="ARBA" id="ARBA00004123"/>
    </source>
</evidence>
<name>A0A0R0M403_9MICR</name>
<dbReference type="AlphaFoldDB" id="A0A0R0M403"/>
<dbReference type="VEuPathDB" id="MicrosporidiaDB:M153_299000205"/>
<dbReference type="OrthoDB" id="336885at2759"/>
<dbReference type="EMBL" id="LGUB01000095">
    <property type="protein sequence ID" value="KRH94318.1"/>
    <property type="molecule type" value="Genomic_DNA"/>
</dbReference>
<organism evidence="7 8">
    <name type="scientific">Pseudoloma neurophilia</name>
    <dbReference type="NCBI Taxonomy" id="146866"/>
    <lineage>
        <taxon>Eukaryota</taxon>
        <taxon>Fungi</taxon>
        <taxon>Fungi incertae sedis</taxon>
        <taxon>Microsporidia</taxon>
        <taxon>Pseudoloma</taxon>
    </lineage>
</organism>
<gene>
    <name evidence="7" type="ORF">M153_299000205</name>
</gene>
<proteinExistence type="inferred from homology"/>
<dbReference type="InterPro" id="IPR016722">
    <property type="entry name" value="DNA_pol_alpha_bsu"/>
</dbReference>
<accession>A0A0R0M403</accession>
<comment type="similarity">
    <text evidence="2">Belongs to the DNA polymerase alpha subunit B family.</text>
</comment>
<dbReference type="Pfam" id="PF04042">
    <property type="entry name" value="DNA_pol_E_B"/>
    <property type="match status" value="1"/>
</dbReference>
<comment type="caution">
    <text evidence="7">The sequence shown here is derived from an EMBL/GenBank/DDBJ whole genome shotgun (WGS) entry which is preliminary data.</text>
</comment>
<evidence type="ECO:0000256" key="3">
    <source>
        <dbReference type="ARBA" id="ARBA00018596"/>
    </source>
</evidence>
<keyword evidence="5" id="KW-0539">Nucleus</keyword>
<evidence type="ECO:0000256" key="5">
    <source>
        <dbReference type="ARBA" id="ARBA00023242"/>
    </source>
</evidence>
<dbReference type="GO" id="GO:0006270">
    <property type="term" value="P:DNA replication initiation"/>
    <property type="evidence" value="ECO:0007669"/>
    <property type="project" value="TreeGrafter"/>
</dbReference>
<evidence type="ECO:0000313" key="8">
    <source>
        <dbReference type="Proteomes" id="UP000051530"/>
    </source>
</evidence>
<evidence type="ECO:0000256" key="2">
    <source>
        <dbReference type="ARBA" id="ARBA00007299"/>
    </source>
</evidence>
<reference evidence="7 8" key="1">
    <citation type="submission" date="2015-07" db="EMBL/GenBank/DDBJ databases">
        <title>The genome of Pseudoloma neurophilia, a relevant intracellular parasite of the zebrafish.</title>
        <authorList>
            <person name="Ndikumana S."/>
            <person name="Pelin A."/>
            <person name="Sanders J."/>
            <person name="Corradi N."/>
        </authorList>
    </citation>
    <scope>NUCLEOTIDE SEQUENCE [LARGE SCALE GENOMIC DNA]</scope>
    <source>
        <strain evidence="7 8">MK1</strain>
    </source>
</reference>
<dbReference type="PANTHER" id="PTHR23061:SF12">
    <property type="entry name" value="DNA POLYMERASE ALPHA SUBUNIT B"/>
    <property type="match status" value="1"/>
</dbReference>
<feature type="domain" description="DNA polymerase alpha/delta/epsilon subunit B" evidence="6">
    <location>
        <begin position="184"/>
        <end position="368"/>
    </location>
</feature>
<dbReference type="Gene3D" id="3.60.21.60">
    <property type="match status" value="1"/>
</dbReference>
<keyword evidence="4" id="KW-0235">DNA replication</keyword>
<dbReference type="GO" id="GO:0005658">
    <property type="term" value="C:alpha DNA polymerase:primase complex"/>
    <property type="evidence" value="ECO:0007669"/>
    <property type="project" value="TreeGrafter"/>
</dbReference>
<dbReference type="PANTHER" id="PTHR23061">
    <property type="entry name" value="DNA POLYMERASE 2 ALPHA 70 KDA SUBUNIT"/>
    <property type="match status" value="1"/>
</dbReference>
<evidence type="ECO:0000313" key="7">
    <source>
        <dbReference type="EMBL" id="KRH94318.1"/>
    </source>
</evidence>
<keyword evidence="8" id="KW-1185">Reference proteome</keyword>
<dbReference type="GO" id="GO:0003677">
    <property type="term" value="F:DNA binding"/>
    <property type="evidence" value="ECO:0007669"/>
    <property type="project" value="InterPro"/>
</dbReference>